<dbReference type="Proteomes" id="UP000201182">
    <property type="component" value="Segment"/>
</dbReference>
<keyword evidence="3" id="KW-1185">Reference proteome</keyword>
<accession>A0A0B4U7A6</accession>
<dbReference type="EMBL" id="KP005454">
    <property type="protein sequence ID" value="AJC52535.1"/>
    <property type="molecule type" value="Genomic_DNA"/>
</dbReference>
<sequence length="195" mass="21866">MAGELSEFCPHSNPWRHEPGEGRHEEHAKVCGEQDSLRPADPEHVQPGRRRDLIRCGYEEQRATQPYPRNGNELARSRSVEGLGIRTSDRADSGGPLLGDPIRCHWYHAVHVDGVLQTVPHCKGHEENLVFWCGPSPPHYSEATADVRHSGEAVCGRDSAGPGHNRPDRGFLAWALSPRHEWIHDLSSVGLYWQQ</sequence>
<dbReference type="KEGG" id="vg:22921881"/>
<feature type="compositionally biased region" description="Basic and acidic residues" evidence="1">
    <location>
        <begin position="15"/>
        <end position="62"/>
    </location>
</feature>
<protein>
    <submittedName>
        <fullName evidence="2">Uncharacterized protein</fullName>
    </submittedName>
</protein>
<evidence type="ECO:0000313" key="3">
    <source>
        <dbReference type="Proteomes" id="UP000201182"/>
    </source>
</evidence>
<evidence type="ECO:0000256" key="1">
    <source>
        <dbReference type="SAM" id="MobiDB-lite"/>
    </source>
</evidence>
<organism evidence="2 3">
    <name type="scientific">Bromus-associated circular DNA virus 4</name>
    <dbReference type="NCBI Taxonomy" id="1590172"/>
    <lineage>
        <taxon>Viruses</taxon>
        <taxon>Monodnaviria</taxon>
        <taxon>Shotokuvirae</taxon>
        <taxon>Cressdnaviricota</taxon>
        <taxon>Repensiviricetes</taxon>
        <taxon>Geplafuvirales</taxon>
        <taxon>Geplanaviridae</taxon>
        <taxon>Alohovirus</taxon>
        <taxon>Alohovirus bromhordis</taxon>
    </lineage>
</organism>
<reference evidence="3" key="1">
    <citation type="journal article" date="2015" name="Arch. Virol.">
        <title>Identification of novel Bromus- and Trifolium-associated circular DNA viruses.</title>
        <authorList>
            <person name="Kraberger S."/>
            <person name="Farkas K."/>
            <person name="Bernardo P."/>
            <person name="Booker C."/>
            <person name="Arguello-Astorga G.R."/>
            <person name="Mesleard F."/>
            <person name="Martin D.P."/>
            <person name="Roumagnac P."/>
            <person name="Varsani A."/>
        </authorList>
    </citation>
    <scope>NUCLEOTIDE SEQUENCE [LARGE SCALE GENOMIC DNA]</scope>
</reference>
<dbReference type="RefSeq" id="YP_009116788.1">
    <property type="nucleotide sequence ID" value="NC_026245.1"/>
</dbReference>
<name>A0A0B4U7A6_9VIRU</name>
<evidence type="ECO:0000313" key="2">
    <source>
        <dbReference type="EMBL" id="AJC52535.1"/>
    </source>
</evidence>
<dbReference type="GeneID" id="22921881"/>
<proteinExistence type="predicted"/>
<feature type="region of interest" description="Disordered" evidence="1">
    <location>
        <begin position="1"/>
        <end position="76"/>
    </location>
</feature>